<comment type="caution">
    <text evidence="2">The sequence shown here is derived from an EMBL/GenBank/DDBJ whole genome shotgun (WGS) entry which is preliminary data.</text>
</comment>
<name>A0A4R5NEL1_9LACO</name>
<evidence type="ECO:0000256" key="1">
    <source>
        <dbReference type="SAM" id="Phobius"/>
    </source>
</evidence>
<dbReference type="Proteomes" id="UP000295257">
    <property type="component" value="Unassembled WGS sequence"/>
</dbReference>
<feature type="transmembrane region" description="Helical" evidence="1">
    <location>
        <begin position="12"/>
        <end position="31"/>
    </location>
</feature>
<keyword evidence="1" id="KW-0472">Membrane</keyword>
<dbReference type="AlphaFoldDB" id="A0A4R5NEL1"/>
<dbReference type="EMBL" id="PUFN01000017">
    <property type="protein sequence ID" value="TDG72170.1"/>
    <property type="molecule type" value="Genomic_DNA"/>
</dbReference>
<dbReference type="RefSeq" id="WP_010020045.1">
    <property type="nucleotide sequence ID" value="NZ_BHYW01000042.1"/>
</dbReference>
<organism evidence="2 3">
    <name type="scientific">Companilactobacillus farciminis</name>
    <dbReference type="NCBI Taxonomy" id="1612"/>
    <lineage>
        <taxon>Bacteria</taxon>
        <taxon>Bacillati</taxon>
        <taxon>Bacillota</taxon>
        <taxon>Bacilli</taxon>
        <taxon>Lactobacillales</taxon>
        <taxon>Lactobacillaceae</taxon>
        <taxon>Companilactobacillus</taxon>
    </lineage>
</organism>
<keyword evidence="3" id="KW-1185">Reference proteome</keyword>
<gene>
    <name evidence="2" type="ORF">C5L30_000981</name>
</gene>
<accession>A0A4R5NEL1</accession>
<keyword evidence="1" id="KW-0812">Transmembrane</keyword>
<evidence type="ECO:0000313" key="2">
    <source>
        <dbReference type="EMBL" id="TDG72170.1"/>
    </source>
</evidence>
<reference evidence="2 3" key="1">
    <citation type="journal article" date="2019" name="Appl. Microbiol. Biotechnol.">
        <title>Uncovering carbohydrate metabolism through a genotype-phenotype association study of 56 lactic acid bacteria genomes.</title>
        <authorList>
            <person name="Buron-Moles G."/>
            <person name="Chailyan A."/>
            <person name="Dolejs I."/>
            <person name="Forster J."/>
            <person name="Miks M.H."/>
        </authorList>
    </citation>
    <scope>NUCLEOTIDE SEQUENCE [LARGE SCALE GENOMIC DNA]</scope>
    <source>
        <strain evidence="2 3">ATCC 29644</strain>
    </source>
</reference>
<dbReference type="OrthoDB" id="2316276at2"/>
<protein>
    <submittedName>
        <fullName evidence="2">Uncharacterized protein</fullName>
    </submittedName>
</protein>
<sequence length="180" mass="21201">MTDTIEFGKRINHRPLIVSFIGSFLVGGLGLTVNIKIAIISFLAVLFLLLCVYFPVNLPKIFGHWQLENHGISYYKMNSYWDKLKMILFPNRTEFQFISYSQIKGFKIIERDNQYDLNNLLTIKPAKQSFLPFLRKPFFLRLEINQDKIDLDLSYNQFHDSKNTLYRLSNVLKKLAEKIN</sequence>
<evidence type="ECO:0000313" key="3">
    <source>
        <dbReference type="Proteomes" id="UP000295257"/>
    </source>
</evidence>
<keyword evidence="1" id="KW-1133">Transmembrane helix</keyword>
<feature type="transmembrane region" description="Helical" evidence="1">
    <location>
        <begin position="37"/>
        <end position="56"/>
    </location>
</feature>
<proteinExistence type="predicted"/>